<dbReference type="Proteomes" id="UP000712600">
    <property type="component" value="Unassembled WGS sequence"/>
</dbReference>
<evidence type="ECO:0000313" key="2">
    <source>
        <dbReference type="Proteomes" id="UP000712600"/>
    </source>
</evidence>
<dbReference type="GO" id="GO:0016255">
    <property type="term" value="P:attachment of GPI anchor to protein"/>
    <property type="evidence" value="ECO:0007669"/>
    <property type="project" value="InterPro"/>
</dbReference>
<protein>
    <submittedName>
        <fullName evidence="1">Uncharacterized protein</fullName>
    </submittedName>
</protein>
<organism evidence="1 2">
    <name type="scientific">Brassica cretica</name>
    <name type="common">Mustard</name>
    <dbReference type="NCBI Taxonomy" id="69181"/>
    <lineage>
        <taxon>Eukaryota</taxon>
        <taxon>Viridiplantae</taxon>
        <taxon>Streptophyta</taxon>
        <taxon>Embryophyta</taxon>
        <taxon>Tracheophyta</taxon>
        <taxon>Spermatophyta</taxon>
        <taxon>Magnoliopsida</taxon>
        <taxon>eudicotyledons</taxon>
        <taxon>Gunneridae</taxon>
        <taxon>Pentapetalae</taxon>
        <taxon>rosids</taxon>
        <taxon>malvids</taxon>
        <taxon>Brassicales</taxon>
        <taxon>Brassicaceae</taxon>
        <taxon>Brassiceae</taxon>
        <taxon>Brassica</taxon>
    </lineage>
</organism>
<dbReference type="InterPro" id="IPR007245">
    <property type="entry name" value="PIG-T"/>
</dbReference>
<name>A0A8S9PNF0_BRACR</name>
<dbReference type="GO" id="GO:0042765">
    <property type="term" value="C:GPI-anchor transamidase complex"/>
    <property type="evidence" value="ECO:0007669"/>
    <property type="project" value="InterPro"/>
</dbReference>
<comment type="caution">
    <text evidence="1">The sequence shown here is derived from an EMBL/GenBank/DDBJ whole genome shotgun (WGS) entry which is preliminary data.</text>
</comment>
<sequence length="83" mass="9166">MENLTPWLKLLPCRDKDGKSALMNRPSVYGGFYHSQRLHLSMVDSGEEGLGSGMLLEQTLTVVLQPDTIGELSSVDCGLLHMF</sequence>
<evidence type="ECO:0000313" key="1">
    <source>
        <dbReference type="EMBL" id="KAF3524307.1"/>
    </source>
</evidence>
<dbReference type="PANTHER" id="PTHR12959">
    <property type="entry name" value="GPI TRANSAMIDASE COMPONENT PIG-T-RELATED"/>
    <property type="match status" value="1"/>
</dbReference>
<reference evidence="1" key="1">
    <citation type="submission" date="2019-12" db="EMBL/GenBank/DDBJ databases">
        <title>Genome sequencing and annotation of Brassica cretica.</title>
        <authorList>
            <person name="Studholme D.J."/>
            <person name="Sarris P."/>
        </authorList>
    </citation>
    <scope>NUCLEOTIDE SEQUENCE</scope>
    <source>
        <strain evidence="1">PFS-109/04</strain>
        <tissue evidence="1">Leaf</tissue>
    </source>
</reference>
<dbReference type="PANTHER" id="PTHR12959:SF11">
    <property type="entry name" value="GPI TRANSAMIDASE COMPONENT PIG-T"/>
    <property type="match status" value="1"/>
</dbReference>
<gene>
    <name evidence="1" type="ORF">F2Q69_00049255</name>
</gene>
<dbReference type="Pfam" id="PF04113">
    <property type="entry name" value="Gpi16"/>
    <property type="match status" value="1"/>
</dbReference>
<dbReference type="AlphaFoldDB" id="A0A8S9PNF0"/>
<accession>A0A8S9PNF0</accession>
<dbReference type="EMBL" id="QGKX02001347">
    <property type="protein sequence ID" value="KAF3524307.1"/>
    <property type="molecule type" value="Genomic_DNA"/>
</dbReference>
<proteinExistence type="predicted"/>